<evidence type="ECO:0000313" key="11">
    <source>
        <dbReference type="EMBL" id="TCP07639.1"/>
    </source>
</evidence>
<dbReference type="Proteomes" id="UP000294772">
    <property type="component" value="Unassembled WGS sequence"/>
</dbReference>
<dbReference type="InterPro" id="IPR036909">
    <property type="entry name" value="Cyt_c-like_dom_sf"/>
</dbReference>
<keyword evidence="5 6" id="KW-0408">Iron</keyword>
<comment type="caution">
    <text evidence="10">The sequence shown here is derived from an EMBL/GenBank/DDBJ whole genome shotgun (WGS) entry which is preliminary data.</text>
</comment>
<evidence type="ECO:0000313" key="13">
    <source>
        <dbReference type="Proteomes" id="UP000294772"/>
    </source>
</evidence>
<dbReference type="InterPro" id="IPR002323">
    <property type="entry name" value="Cyt_CIE"/>
</dbReference>
<keyword evidence="12" id="KW-1185">Reference proteome</keyword>
<dbReference type="PANTHER" id="PTHR40942">
    <property type="match status" value="1"/>
</dbReference>
<dbReference type="PRINTS" id="PR00607">
    <property type="entry name" value="CYTCHROMECIE"/>
</dbReference>
<dbReference type="RefSeq" id="WP_104356356.1">
    <property type="nucleotide sequence ID" value="NZ_CALFFA010000016.1"/>
</dbReference>
<protein>
    <submittedName>
        <fullName evidence="10 11">Cytochrome c5</fullName>
    </submittedName>
</protein>
<keyword evidence="8" id="KW-0472">Membrane</keyword>
<dbReference type="Proteomes" id="UP000239406">
    <property type="component" value="Unassembled WGS sequence"/>
</dbReference>
<evidence type="ECO:0000256" key="3">
    <source>
        <dbReference type="ARBA" id="ARBA00022723"/>
    </source>
</evidence>
<evidence type="ECO:0000256" key="4">
    <source>
        <dbReference type="ARBA" id="ARBA00022982"/>
    </source>
</evidence>
<evidence type="ECO:0000256" key="5">
    <source>
        <dbReference type="ARBA" id="ARBA00023004"/>
    </source>
</evidence>
<reference evidence="10 12" key="1">
    <citation type="submission" date="2018-02" db="EMBL/GenBank/DDBJ databases">
        <title>Reclassifiation of [Polyangium] brachysporum DSM 7029 as Guopingzhaonella breviflexa gen. nov., sp. nov., a member of the family Comamonadaceae.</title>
        <authorList>
            <person name="Tang B."/>
        </authorList>
    </citation>
    <scope>NUCLEOTIDE SEQUENCE [LARGE SCALE GENOMIC DNA]</scope>
    <source>
        <strain evidence="10 12">DSM 15344</strain>
    </source>
</reference>
<organism evidence="10 12">
    <name type="scientific">Caldimonas thermodepolymerans</name>
    <dbReference type="NCBI Taxonomy" id="215580"/>
    <lineage>
        <taxon>Bacteria</taxon>
        <taxon>Pseudomonadati</taxon>
        <taxon>Pseudomonadota</taxon>
        <taxon>Betaproteobacteria</taxon>
        <taxon>Burkholderiales</taxon>
        <taxon>Sphaerotilaceae</taxon>
        <taxon>Caldimonas</taxon>
    </lineage>
</organism>
<dbReference type="PROSITE" id="PS51007">
    <property type="entry name" value="CYTC"/>
    <property type="match status" value="2"/>
</dbReference>
<keyword evidence="4" id="KW-0249">Electron transport</keyword>
<keyword evidence="3 6" id="KW-0479">Metal-binding</keyword>
<reference evidence="11 13" key="2">
    <citation type="submission" date="2019-03" db="EMBL/GenBank/DDBJ databases">
        <title>Genomic Encyclopedia of Type Strains, Phase IV (KMG-IV): sequencing the most valuable type-strain genomes for metagenomic binning, comparative biology and taxonomic classification.</title>
        <authorList>
            <person name="Goeker M."/>
        </authorList>
    </citation>
    <scope>NUCLEOTIDE SEQUENCE [LARGE SCALE GENOMIC DNA]</scope>
    <source>
        <strain evidence="11 13">DSM 15264</strain>
    </source>
</reference>
<name>A0A2S5T7W5_9BURK</name>
<feature type="transmembrane region" description="Helical" evidence="8">
    <location>
        <begin position="25"/>
        <end position="48"/>
    </location>
</feature>
<evidence type="ECO:0000256" key="1">
    <source>
        <dbReference type="ARBA" id="ARBA00022448"/>
    </source>
</evidence>
<dbReference type="OrthoDB" id="9814708at2"/>
<feature type="region of interest" description="Disordered" evidence="7">
    <location>
        <begin position="168"/>
        <end position="192"/>
    </location>
</feature>
<dbReference type="AlphaFoldDB" id="A0A2S5T7W5"/>
<dbReference type="EMBL" id="PSNY01000003">
    <property type="protein sequence ID" value="PPE71095.1"/>
    <property type="molecule type" value="Genomic_DNA"/>
</dbReference>
<sequence length="299" mass="30008">MSENQHTHDEHDAPHEGPIRTPKQLIATVVFAFLVPIIGIILLVTYVASDKRSGAGSDGLSEEAVLRRIQPVGTVELRDMSNPATLRTGEQVFTAQCAACHATGAAGAPKLGDNAAWAPRLAQGYDALLNSALKGKGAMGPQGGGDFTDFEIGRAVVYMANQSGGKLAEPQAPAAQSAEAAQTEPSAADTAAAEQAAAAVAAANQAAAAPAAEPSAGGGAAAGQALYNQACQVCHAAGVAGAPKFGDKAQWESRLAQGLDALVASALNGKGAMPPKGGAMTASEADIRAAVSYMVDAVK</sequence>
<feature type="domain" description="Cytochrome c" evidence="9">
    <location>
        <begin position="84"/>
        <end position="163"/>
    </location>
</feature>
<evidence type="ECO:0000313" key="10">
    <source>
        <dbReference type="EMBL" id="PPE71095.1"/>
    </source>
</evidence>
<feature type="domain" description="Cytochrome c" evidence="9">
    <location>
        <begin position="218"/>
        <end position="298"/>
    </location>
</feature>
<accession>A0A2S5T7W5</accession>
<dbReference type="InterPro" id="IPR009056">
    <property type="entry name" value="Cyt_c-like_dom"/>
</dbReference>
<keyword evidence="1" id="KW-0813">Transport</keyword>
<keyword evidence="8" id="KW-0812">Transmembrane</keyword>
<evidence type="ECO:0000256" key="8">
    <source>
        <dbReference type="SAM" id="Phobius"/>
    </source>
</evidence>
<dbReference type="PANTHER" id="PTHR40942:SF4">
    <property type="entry name" value="CYTOCHROME C5"/>
    <property type="match status" value="1"/>
</dbReference>
<evidence type="ECO:0000256" key="6">
    <source>
        <dbReference type="PROSITE-ProRule" id="PRU00433"/>
    </source>
</evidence>
<evidence type="ECO:0000256" key="2">
    <source>
        <dbReference type="ARBA" id="ARBA00022617"/>
    </source>
</evidence>
<keyword evidence="2 6" id="KW-0349">Heme</keyword>
<dbReference type="GO" id="GO:0005506">
    <property type="term" value="F:iron ion binding"/>
    <property type="evidence" value="ECO:0007669"/>
    <property type="project" value="InterPro"/>
</dbReference>
<evidence type="ECO:0000256" key="7">
    <source>
        <dbReference type="SAM" id="MobiDB-lite"/>
    </source>
</evidence>
<dbReference type="GO" id="GO:0009055">
    <property type="term" value="F:electron transfer activity"/>
    <property type="evidence" value="ECO:0007669"/>
    <property type="project" value="InterPro"/>
</dbReference>
<dbReference type="GO" id="GO:0020037">
    <property type="term" value="F:heme binding"/>
    <property type="evidence" value="ECO:0007669"/>
    <property type="project" value="InterPro"/>
</dbReference>
<dbReference type="Gene3D" id="1.10.760.10">
    <property type="entry name" value="Cytochrome c-like domain"/>
    <property type="match status" value="2"/>
</dbReference>
<keyword evidence="8" id="KW-1133">Transmembrane helix</keyword>
<gene>
    <name evidence="10" type="ORF">C1702_03785</name>
    <name evidence="11" type="ORF">EV676_104194</name>
</gene>
<dbReference type="EMBL" id="SLXF01000004">
    <property type="protein sequence ID" value="TCP07639.1"/>
    <property type="molecule type" value="Genomic_DNA"/>
</dbReference>
<dbReference type="SUPFAM" id="SSF46626">
    <property type="entry name" value="Cytochrome c"/>
    <property type="match status" value="2"/>
</dbReference>
<dbReference type="Pfam" id="PF13442">
    <property type="entry name" value="Cytochrome_CBB3"/>
    <property type="match status" value="2"/>
</dbReference>
<evidence type="ECO:0000259" key="9">
    <source>
        <dbReference type="PROSITE" id="PS51007"/>
    </source>
</evidence>
<proteinExistence type="predicted"/>
<evidence type="ECO:0000313" key="12">
    <source>
        <dbReference type="Proteomes" id="UP000239406"/>
    </source>
</evidence>